<proteinExistence type="predicted"/>
<dbReference type="OMA" id="DEQNETH"/>
<evidence type="ECO:0000313" key="2">
    <source>
        <dbReference type="EMBL" id="SCW01529.1"/>
    </source>
</evidence>
<evidence type="ECO:0000256" key="1">
    <source>
        <dbReference type="SAM" id="MobiDB-lite"/>
    </source>
</evidence>
<dbReference type="EMBL" id="LT598488">
    <property type="protein sequence ID" value="SCW01529.1"/>
    <property type="molecule type" value="Genomic_DNA"/>
</dbReference>
<protein>
    <submittedName>
        <fullName evidence="2">LAFE_0E01684g1_1</fullName>
    </submittedName>
</protein>
<sequence length="366" mass="41450">MITNESLISLFCNQNKPVKWRVYLIGDNSYFGALTFSKELQMMVLCVCSFHCSPMISLIDSKEVERQCSDQGFDNHSLPNLLTTFEERLKFPSDDLRIMSRGEYLEFVMNITKKIKVQIRLKTTPVNQSYKNDVYKAISLSLIDGVCLLHMAMEKLVAIIGHKDQAIGFLKDTVGDLGYEGLIAKWAPPNSFNRDLLTPFDVDNWQSAWATEKVPSDVLSGGLNKISDTLNLLAMKKSNINDPTKSSEKNLKTKSINVFDSNSSDSFVQFEEPHLEFDDEHNLPESQERLQPKEEVIQNIENSDQQTQASNLFPVSERINSDTCTESQSNLKRNNGSNEKLEVTSSLSPSKKRRKFGKVKSESVEP</sequence>
<dbReference type="OrthoDB" id="4035879at2759"/>
<feature type="region of interest" description="Disordered" evidence="1">
    <location>
        <begin position="302"/>
        <end position="366"/>
    </location>
</feature>
<feature type="compositionally biased region" description="Polar residues" evidence="1">
    <location>
        <begin position="302"/>
        <end position="313"/>
    </location>
</feature>
<name>A0A1G4MCM6_LACFM</name>
<reference evidence="3" key="1">
    <citation type="submission" date="2016-03" db="EMBL/GenBank/DDBJ databases">
        <authorList>
            <person name="Devillers H."/>
        </authorList>
    </citation>
    <scope>NUCLEOTIDE SEQUENCE [LARGE SCALE GENOMIC DNA]</scope>
</reference>
<feature type="compositionally biased region" description="Polar residues" evidence="1">
    <location>
        <begin position="321"/>
        <end position="349"/>
    </location>
</feature>
<evidence type="ECO:0000313" key="3">
    <source>
        <dbReference type="Proteomes" id="UP000190831"/>
    </source>
</evidence>
<accession>A0A1G4MCM6</accession>
<dbReference type="Proteomes" id="UP000190831">
    <property type="component" value="Chromosome E"/>
</dbReference>
<keyword evidence="3" id="KW-1185">Reference proteome</keyword>
<gene>
    <name evidence="2" type="ORF">LAFE_0E01684G</name>
</gene>
<dbReference type="AlphaFoldDB" id="A0A1G4MCM6"/>
<organism evidence="2 3">
    <name type="scientific">Lachancea fermentati</name>
    <name type="common">Zygosaccharomyces fermentati</name>
    <dbReference type="NCBI Taxonomy" id="4955"/>
    <lineage>
        <taxon>Eukaryota</taxon>
        <taxon>Fungi</taxon>
        <taxon>Dikarya</taxon>
        <taxon>Ascomycota</taxon>
        <taxon>Saccharomycotina</taxon>
        <taxon>Saccharomycetes</taxon>
        <taxon>Saccharomycetales</taxon>
        <taxon>Saccharomycetaceae</taxon>
        <taxon>Lachancea</taxon>
    </lineage>
</organism>